<evidence type="ECO:0000313" key="3">
    <source>
        <dbReference type="EMBL" id="RNL85547.1"/>
    </source>
</evidence>
<dbReference type="InterPro" id="IPR011990">
    <property type="entry name" value="TPR-like_helical_dom_sf"/>
</dbReference>
<comment type="caution">
    <text evidence="3">The sequence shown here is derived from an EMBL/GenBank/DDBJ whole genome shotgun (WGS) entry which is preliminary data.</text>
</comment>
<dbReference type="InterPro" id="IPR003593">
    <property type="entry name" value="AAA+_ATPase"/>
</dbReference>
<proteinExistence type="predicted"/>
<dbReference type="Gene3D" id="3.40.50.300">
    <property type="entry name" value="P-loop containing nucleotide triphosphate hydrolases"/>
    <property type="match status" value="1"/>
</dbReference>
<dbReference type="AlphaFoldDB" id="A0A3N0ECI4"/>
<dbReference type="SUPFAM" id="SSF52540">
    <property type="entry name" value="P-loop containing nucleoside triphosphate hydrolases"/>
    <property type="match status" value="1"/>
</dbReference>
<organism evidence="3 4">
    <name type="scientific">Halostreptopolyspora alba</name>
    <dbReference type="NCBI Taxonomy" id="2487137"/>
    <lineage>
        <taxon>Bacteria</taxon>
        <taxon>Bacillati</taxon>
        <taxon>Actinomycetota</taxon>
        <taxon>Actinomycetes</taxon>
        <taxon>Streptosporangiales</taxon>
        <taxon>Nocardiopsidaceae</taxon>
        <taxon>Halostreptopolyspora</taxon>
    </lineage>
</organism>
<feature type="domain" description="AAA+ ATPase" evidence="2">
    <location>
        <begin position="114"/>
        <end position="310"/>
    </location>
</feature>
<dbReference type="PANTHER" id="PTHR47691:SF3">
    <property type="entry name" value="HTH-TYPE TRANSCRIPTIONAL REGULATOR RV0890C-RELATED"/>
    <property type="match status" value="1"/>
</dbReference>
<dbReference type="EMBL" id="RJMB01000006">
    <property type="protein sequence ID" value="RNL85547.1"/>
    <property type="molecule type" value="Genomic_DNA"/>
</dbReference>
<name>A0A3N0ECI4_9ACTN</name>
<dbReference type="PANTHER" id="PTHR47691">
    <property type="entry name" value="REGULATOR-RELATED"/>
    <property type="match status" value="1"/>
</dbReference>
<dbReference type="SUPFAM" id="SSF48452">
    <property type="entry name" value="TPR-like"/>
    <property type="match status" value="1"/>
</dbReference>
<protein>
    <recommendedName>
        <fullName evidence="2">AAA+ ATPase domain-containing protein</fullName>
    </recommendedName>
</protein>
<accession>A0A3N0ECI4</accession>
<dbReference type="Proteomes" id="UP000269198">
    <property type="component" value="Unassembled WGS sequence"/>
</dbReference>
<gene>
    <name evidence="3" type="ORF">EFW17_08715</name>
</gene>
<reference evidence="3 4" key="1">
    <citation type="submission" date="2018-11" db="EMBL/GenBank/DDBJ databases">
        <title>The genome draft of YIM 96095.</title>
        <authorList>
            <person name="Tang S.-K."/>
            <person name="Chunyu W.-X."/>
            <person name="Feng Y.-Z."/>
        </authorList>
    </citation>
    <scope>NUCLEOTIDE SEQUENCE [LARGE SCALE GENOMIC DNA]</scope>
    <source>
        <strain evidence="3 4">YIM 96095</strain>
    </source>
</reference>
<keyword evidence="4" id="KW-1185">Reference proteome</keyword>
<evidence type="ECO:0000256" key="1">
    <source>
        <dbReference type="SAM" id="MobiDB-lite"/>
    </source>
</evidence>
<evidence type="ECO:0000259" key="2">
    <source>
        <dbReference type="SMART" id="SM00382"/>
    </source>
</evidence>
<feature type="compositionally biased region" description="Basic and acidic residues" evidence="1">
    <location>
        <begin position="162"/>
        <end position="184"/>
    </location>
</feature>
<dbReference type="Gene3D" id="1.25.40.10">
    <property type="entry name" value="Tetratricopeptide repeat domain"/>
    <property type="match status" value="1"/>
</dbReference>
<dbReference type="InterPro" id="IPR027417">
    <property type="entry name" value="P-loop_NTPase"/>
</dbReference>
<dbReference type="SMART" id="SM00382">
    <property type="entry name" value="AAA"/>
    <property type="match status" value="1"/>
</dbReference>
<sequence>MVLTFTCVWLQTTPDLFGGELPREVLVWFTAIGAFGQALGAIVYPELAAKYRSRPRQLIVHQQPGNDLIPPREHFVGYEEERSRISRLFDRFPPPGWRRLLHPASWRDEDNTQPALVVVITGAPGTGKSQLANQLAREFRKRFPDGVRRIDLQGDRTDFDETHLDLGERESEEPQRAEEVEQGGRRPWGPLRWWGRKHPEPETDTGTGLADDSGTPVGPWAPRNEYSLLEEALDSIGDSPRGPRRNLEQTWRRLTDGRRLLLVLENAASPEQIRPLIPNSPLSAVLVTSRRSFARPGAFADTDFDWETVELSGFADDEVGLELLERLAPVSDSASDPEEERQLRRQIVAHCQKLPIALGMCGMRLAAPAGNDARDLLTALGHVDQTPLVHAPYGFRASFTAAFQQCDRDGRLLLRRMAVTGVYQIADYSAAALLDKPRHKAAEALDELHARFLIDPLGEAEDGHARYQLHQLAADTLRARTAHDFGLGQDEKPAWSEESDRLARERLLYVYTWLAEQAAETLSHTGDGFGQGAVVPPDLIDRLGIRAPTHPQAWLERDREFLLGCAWVAGADGQPEVGRRLVRAFAAMCQTVRTHWDEWGEAVRAQRQLADAEGDPHAVAMAMLDESEYAGSRGDYDRGVTLAEAARDAFVAQGAHPRWRARSLRALGGNLQRRGDLDDARRELEHAESIFARYEETWWQARTRCNLAEVDTHVGTYAEAQRLLEQARDAFDAAGDPDHGQHTRILLAEVLNRRGHDLEAWSLLQHVRTRALEESKEGYVARCLRAMGALDSDTLERQYLLLAQKEEGSTDVGSRLPGSTAWRKARARRRSWSHRSRVAMLHEAIELLDRMGDVWGVHWTRLTLGLTLIRDGYFTKGARELDRATEGFAELADRLWRARSHRIIAERLLAAAVEHVTGSSEPVPAGIGVSTPSFKYRIDTAYAHARSAVDAYAEIGDRSGQIRAQLLLARILRAAHRPHDVDAPLRAAERLAQEHGMPHFAEEAKRLRRVLGEGGTRDHATVAEYWPIS</sequence>
<feature type="region of interest" description="Disordered" evidence="1">
    <location>
        <begin position="162"/>
        <end position="222"/>
    </location>
</feature>
<evidence type="ECO:0000313" key="4">
    <source>
        <dbReference type="Proteomes" id="UP000269198"/>
    </source>
</evidence>